<dbReference type="PANTHER" id="PTHR32078">
    <property type="entry name" value="NUCLEAR PROTEIN MDM1"/>
    <property type="match status" value="1"/>
</dbReference>
<evidence type="ECO:0000256" key="2">
    <source>
        <dbReference type="ARBA" id="ARBA00004123"/>
    </source>
</evidence>
<evidence type="ECO:0000256" key="3">
    <source>
        <dbReference type="ARBA" id="ARBA00010494"/>
    </source>
</evidence>
<dbReference type="GO" id="GO:0005814">
    <property type="term" value="C:centriole"/>
    <property type="evidence" value="ECO:0007669"/>
    <property type="project" value="UniProtKB-SubCell"/>
</dbReference>
<name>A0A8S3B368_9BILA</name>
<evidence type="ECO:0000256" key="5">
    <source>
        <dbReference type="ARBA" id="ARBA00022490"/>
    </source>
</evidence>
<dbReference type="EMBL" id="CAJOBI010134388">
    <property type="protein sequence ID" value="CAF4739224.1"/>
    <property type="molecule type" value="Genomic_DNA"/>
</dbReference>
<sequence length="348" mass="40530">RQPIKDNAPVKKPREYAILGRNEKFQDNTIYPLRKPVWDDSARAPVRRFESENHSCGIQTELQKAPHVTFDAQHGREIVPVRSRIGAQSEYQQQFHWKQPLGDLVSDQMFVEDSKVRDRRSDPVLPLTVIDPSEKILIEKASVAVNTPARVEIIVDKPKQQVSRSVSGPINPIHSKHNQVTEYQSRYKPIANQKKPPTRKAFEAEQVEERKRKEIVKAERAYSDDEGTGGKMNLGKEFRQKHSQSNLRRWKSEYQTTFKPFWRFDYKNGKWYKDAAADEQGFNPNLFWYKELVSTRKRADEYRANAEGDHFNRDHMLQLQTGYGGNKSYLAWDTNNDNDVDSVVSIDR</sequence>
<dbReference type="PANTHER" id="PTHR32078:SF1">
    <property type="entry name" value="NUCLEAR PROTEIN MDM1"/>
    <property type="match status" value="1"/>
</dbReference>
<feature type="non-terminal residue" evidence="11">
    <location>
        <position position="348"/>
    </location>
</feature>
<evidence type="ECO:0000256" key="10">
    <source>
        <dbReference type="SAM" id="MobiDB-lite"/>
    </source>
</evidence>
<accession>A0A8S3B368</accession>
<evidence type="ECO:0000256" key="8">
    <source>
        <dbReference type="ARBA" id="ARBA00023242"/>
    </source>
</evidence>
<evidence type="ECO:0000313" key="12">
    <source>
        <dbReference type="Proteomes" id="UP000676336"/>
    </source>
</evidence>
<evidence type="ECO:0000256" key="7">
    <source>
        <dbReference type="ARBA" id="ARBA00023212"/>
    </source>
</evidence>
<dbReference type="AlphaFoldDB" id="A0A8S3B368"/>
<comment type="similarity">
    <text evidence="3">Belongs to the MDM1 family.</text>
</comment>
<keyword evidence="6" id="KW-0493">Microtubule</keyword>
<comment type="caution">
    <text evidence="11">The sequence shown here is derived from an EMBL/GenBank/DDBJ whole genome shotgun (WGS) entry which is preliminary data.</text>
</comment>
<evidence type="ECO:0000256" key="1">
    <source>
        <dbReference type="ARBA" id="ARBA00004114"/>
    </source>
</evidence>
<dbReference type="GO" id="GO:0008017">
    <property type="term" value="F:microtubule binding"/>
    <property type="evidence" value="ECO:0007669"/>
    <property type="project" value="InterPro"/>
</dbReference>
<dbReference type="Pfam" id="PF15501">
    <property type="entry name" value="MDM1"/>
    <property type="match status" value="1"/>
</dbReference>
<dbReference type="Proteomes" id="UP000676336">
    <property type="component" value="Unassembled WGS sequence"/>
</dbReference>
<keyword evidence="5" id="KW-0963">Cytoplasm</keyword>
<keyword evidence="7" id="KW-0206">Cytoskeleton</keyword>
<dbReference type="GO" id="GO:0046600">
    <property type="term" value="P:negative regulation of centriole replication"/>
    <property type="evidence" value="ECO:0007669"/>
    <property type="project" value="InterPro"/>
</dbReference>
<organism evidence="11 12">
    <name type="scientific">Rotaria magnacalcarata</name>
    <dbReference type="NCBI Taxonomy" id="392030"/>
    <lineage>
        <taxon>Eukaryota</taxon>
        <taxon>Metazoa</taxon>
        <taxon>Spiralia</taxon>
        <taxon>Gnathifera</taxon>
        <taxon>Rotifera</taxon>
        <taxon>Eurotatoria</taxon>
        <taxon>Bdelloidea</taxon>
        <taxon>Philodinida</taxon>
        <taxon>Philodinidae</taxon>
        <taxon>Rotaria</taxon>
    </lineage>
</organism>
<keyword evidence="8" id="KW-0539">Nucleus</keyword>
<gene>
    <name evidence="11" type="ORF">SMN809_LOCUS44638</name>
</gene>
<comment type="subcellular location">
    <subcellularLocation>
        <location evidence="1">Cytoplasm</location>
        <location evidence="1">Cytoskeleton</location>
        <location evidence="1">Microtubule organizing center</location>
        <location evidence="1">Centrosome</location>
        <location evidence="1">Centriole</location>
    </subcellularLocation>
    <subcellularLocation>
        <location evidence="2">Nucleus</location>
    </subcellularLocation>
</comment>
<proteinExistence type="inferred from homology"/>
<dbReference type="GO" id="GO:0005874">
    <property type="term" value="C:microtubule"/>
    <property type="evidence" value="ECO:0007669"/>
    <property type="project" value="UniProtKB-KW"/>
</dbReference>
<evidence type="ECO:0000256" key="9">
    <source>
        <dbReference type="ARBA" id="ARBA00045771"/>
    </source>
</evidence>
<evidence type="ECO:0000256" key="4">
    <source>
        <dbReference type="ARBA" id="ARBA00013508"/>
    </source>
</evidence>
<dbReference type="InterPro" id="IPR029136">
    <property type="entry name" value="MDM1"/>
</dbReference>
<evidence type="ECO:0000313" key="11">
    <source>
        <dbReference type="EMBL" id="CAF4739224.1"/>
    </source>
</evidence>
<evidence type="ECO:0000256" key="6">
    <source>
        <dbReference type="ARBA" id="ARBA00022701"/>
    </source>
</evidence>
<comment type="function">
    <text evidence="9">Microtubule-binding protein that negatively regulates centriole duplication. Binds to and stabilizes microtubules.</text>
</comment>
<dbReference type="GO" id="GO:0005634">
    <property type="term" value="C:nucleus"/>
    <property type="evidence" value="ECO:0007669"/>
    <property type="project" value="UniProtKB-SubCell"/>
</dbReference>
<reference evidence="11" key="1">
    <citation type="submission" date="2021-02" db="EMBL/GenBank/DDBJ databases">
        <authorList>
            <person name="Nowell W R."/>
        </authorList>
    </citation>
    <scope>NUCLEOTIDE SEQUENCE</scope>
</reference>
<protein>
    <recommendedName>
        <fullName evidence="4">Nuclear protein MDM1</fullName>
    </recommendedName>
</protein>
<feature type="region of interest" description="Disordered" evidence="10">
    <location>
        <begin position="219"/>
        <end position="240"/>
    </location>
</feature>